<dbReference type="Proteomes" id="UP000468650">
    <property type="component" value="Unassembled WGS sequence"/>
</dbReference>
<dbReference type="AlphaFoldDB" id="A0A6N6RL74"/>
<gene>
    <name evidence="1" type="ORF">F8C67_04085</name>
</gene>
<evidence type="ECO:0000313" key="1">
    <source>
        <dbReference type="EMBL" id="KAB2813871.1"/>
    </source>
</evidence>
<protein>
    <submittedName>
        <fullName evidence="1">DUF4292 domain-containing protein</fullName>
    </submittedName>
</protein>
<dbReference type="OrthoDB" id="849114at2"/>
<proteinExistence type="predicted"/>
<sequence length="262" mass="29607">MRYSKHISVIALLFLVAACGPKELLFDVSTDSVEEKDFFSAMRTSLDSANVVEFVGSANYDSPDQEVSFGYTIRIARDSVIWMDITDPYVGLKLARAVIYPDSAVMYNRFEKSWMAGGAEVVKEAFGVSLNFYHLQAVLLGEPMFIPEKSDDISLSVEPGIVLVDAIGDPADSLFQYTSPVYQYKYGYVRGLPLTRQSINDSLRSVDINYTYLETDTGIPYDVMLMLNWDGKISIQFNHRDVLRDVDLYIPFSVPDGYERIR</sequence>
<reference evidence="1 2" key="1">
    <citation type="submission" date="2019-09" db="EMBL/GenBank/DDBJ databases">
        <title>Genomes of family Cryomorphaceae.</title>
        <authorList>
            <person name="Bowman J.P."/>
        </authorList>
    </citation>
    <scope>NUCLEOTIDE SEQUENCE [LARGE SCALE GENOMIC DNA]</scope>
    <source>
        <strain evidence="1 2">LMG 25704</strain>
    </source>
</reference>
<name>A0A6N6RL74_9FLAO</name>
<keyword evidence="2" id="KW-1185">Reference proteome</keyword>
<dbReference type="EMBL" id="WBVO01000002">
    <property type="protein sequence ID" value="KAB2813871.1"/>
    <property type="molecule type" value="Genomic_DNA"/>
</dbReference>
<dbReference type="PROSITE" id="PS51257">
    <property type="entry name" value="PROKAR_LIPOPROTEIN"/>
    <property type="match status" value="1"/>
</dbReference>
<dbReference type="RefSeq" id="WP_151666539.1">
    <property type="nucleotide sequence ID" value="NZ_WBVO01000002.1"/>
</dbReference>
<dbReference type="InterPro" id="IPR025634">
    <property type="entry name" value="DUF4292"/>
</dbReference>
<organism evidence="1 2">
    <name type="scientific">Phaeocystidibacter luteus</name>
    <dbReference type="NCBI Taxonomy" id="911197"/>
    <lineage>
        <taxon>Bacteria</taxon>
        <taxon>Pseudomonadati</taxon>
        <taxon>Bacteroidota</taxon>
        <taxon>Flavobacteriia</taxon>
        <taxon>Flavobacteriales</taxon>
        <taxon>Phaeocystidibacteraceae</taxon>
        <taxon>Phaeocystidibacter</taxon>
    </lineage>
</organism>
<evidence type="ECO:0000313" key="2">
    <source>
        <dbReference type="Proteomes" id="UP000468650"/>
    </source>
</evidence>
<accession>A0A6N6RL74</accession>
<dbReference type="Pfam" id="PF14125">
    <property type="entry name" value="DUF4292"/>
    <property type="match status" value="1"/>
</dbReference>
<comment type="caution">
    <text evidence="1">The sequence shown here is derived from an EMBL/GenBank/DDBJ whole genome shotgun (WGS) entry which is preliminary data.</text>
</comment>